<evidence type="ECO:0000313" key="1">
    <source>
        <dbReference type="EMBL" id="TMS08277.1"/>
    </source>
</evidence>
<keyword evidence="2" id="KW-1185">Reference proteome</keyword>
<name>A0ACD3QM82_LARCR</name>
<dbReference type="Proteomes" id="UP000793456">
    <property type="component" value="Chromosome XVII"/>
</dbReference>
<accession>A0ACD3QM82</accession>
<sequence>MRTHCRLQLTILLLTPPRSQRLSLHPATAPVPAREPVSPLRVESARALHPQHYHQQQPQQNHHHHQGHHSQQRDTARPPQQTYAKPQQYAHVPPKSAPTASTSCINSNRPNINNSISSFQLSSRVHKFSHCRLHSSRLSRRFADLFLSFRHLWTSQDRVTPKT</sequence>
<proteinExistence type="predicted"/>
<dbReference type="EMBL" id="CM011690">
    <property type="protein sequence ID" value="TMS08277.1"/>
    <property type="molecule type" value="Genomic_DNA"/>
</dbReference>
<protein>
    <submittedName>
        <fullName evidence="1">Uncharacterized protein</fullName>
    </submittedName>
</protein>
<evidence type="ECO:0000313" key="2">
    <source>
        <dbReference type="Proteomes" id="UP000793456"/>
    </source>
</evidence>
<comment type="caution">
    <text evidence="1">The sequence shown here is derived from an EMBL/GenBank/DDBJ whole genome shotgun (WGS) entry which is preliminary data.</text>
</comment>
<gene>
    <name evidence="1" type="ORF">E3U43_005760</name>
</gene>
<organism evidence="1 2">
    <name type="scientific">Larimichthys crocea</name>
    <name type="common">Large yellow croaker</name>
    <name type="synonym">Pseudosciaena crocea</name>
    <dbReference type="NCBI Taxonomy" id="215358"/>
    <lineage>
        <taxon>Eukaryota</taxon>
        <taxon>Metazoa</taxon>
        <taxon>Chordata</taxon>
        <taxon>Craniata</taxon>
        <taxon>Vertebrata</taxon>
        <taxon>Euteleostomi</taxon>
        <taxon>Actinopterygii</taxon>
        <taxon>Neopterygii</taxon>
        <taxon>Teleostei</taxon>
        <taxon>Neoteleostei</taxon>
        <taxon>Acanthomorphata</taxon>
        <taxon>Eupercaria</taxon>
        <taxon>Sciaenidae</taxon>
        <taxon>Larimichthys</taxon>
    </lineage>
</organism>
<reference evidence="1" key="1">
    <citation type="submission" date="2018-11" db="EMBL/GenBank/DDBJ databases">
        <title>The sequence and de novo assembly of Larimichthys crocea genome using PacBio and Hi-C technologies.</title>
        <authorList>
            <person name="Xu P."/>
            <person name="Chen B."/>
            <person name="Zhou Z."/>
            <person name="Ke Q."/>
            <person name="Wu Y."/>
            <person name="Bai H."/>
            <person name="Pu F."/>
        </authorList>
    </citation>
    <scope>NUCLEOTIDE SEQUENCE</scope>
    <source>
        <tissue evidence="1">Muscle</tissue>
    </source>
</reference>